<sequence>MLKIWGKLIKDNRIIRDEVTISEIEDSYQENLKLCITDLCYKFDVSTPYWLKPNVTEYNKRRKTSFDENNFIEEIYFDKFIIEELKPSEKEQ</sequence>
<dbReference type="RefSeq" id="WP_071612896.1">
    <property type="nucleotide sequence ID" value="NZ_CP015756.1"/>
</dbReference>
<accession>A0A1J0GI78</accession>
<proteinExistence type="predicted"/>
<dbReference type="KEGG" id="ceu:A7L45_11260"/>
<dbReference type="AlphaFoldDB" id="A0A1J0GI78"/>
<organism evidence="1 2">
    <name type="scientific">Clostridium estertheticum subsp. estertheticum</name>
    <dbReference type="NCBI Taxonomy" id="1552"/>
    <lineage>
        <taxon>Bacteria</taxon>
        <taxon>Bacillati</taxon>
        <taxon>Bacillota</taxon>
        <taxon>Clostridia</taxon>
        <taxon>Eubacteriales</taxon>
        <taxon>Clostridiaceae</taxon>
        <taxon>Clostridium</taxon>
    </lineage>
</organism>
<gene>
    <name evidence="1" type="ORF">A7L45_11260</name>
</gene>
<evidence type="ECO:0000313" key="1">
    <source>
        <dbReference type="EMBL" id="APC40606.1"/>
    </source>
</evidence>
<dbReference type="Proteomes" id="UP000182569">
    <property type="component" value="Chromosome"/>
</dbReference>
<reference evidence="2" key="1">
    <citation type="journal article" date="2016" name="Front. Microbiol.">
        <title>Complete Genome Sequence of Clostridium estertheticum DSM 8809, a Microbe Identified in Spoiled Vacuum Packed Beef.</title>
        <authorList>
            <person name="Yu Z."/>
            <person name="Gunn L."/>
            <person name="Brennan E."/>
            <person name="Reid R."/>
            <person name="Wall P.G."/>
            <person name="Gaora O.P."/>
            <person name="Hurley D."/>
            <person name="Bolton D."/>
            <person name="Fanning S."/>
        </authorList>
    </citation>
    <scope>NUCLEOTIDE SEQUENCE [LARGE SCALE GENOMIC DNA]</scope>
    <source>
        <strain evidence="2">DSM 8809</strain>
    </source>
</reference>
<dbReference type="STRING" id="1552.A7L45_11260"/>
<keyword evidence="2" id="KW-1185">Reference proteome</keyword>
<dbReference type="OrthoDB" id="2084516at2"/>
<dbReference type="EMBL" id="CP015756">
    <property type="protein sequence ID" value="APC40606.1"/>
    <property type="molecule type" value="Genomic_DNA"/>
</dbReference>
<evidence type="ECO:0000313" key="2">
    <source>
        <dbReference type="Proteomes" id="UP000182569"/>
    </source>
</evidence>
<protein>
    <submittedName>
        <fullName evidence="1">Uncharacterized protein</fullName>
    </submittedName>
</protein>
<name>A0A1J0GI78_9CLOT</name>